<proteinExistence type="inferred from homology"/>
<evidence type="ECO:0000256" key="1">
    <source>
        <dbReference type="ARBA" id="ARBA00004123"/>
    </source>
</evidence>
<organism evidence="12 13">
    <name type="scientific">Tilletia horrida</name>
    <dbReference type="NCBI Taxonomy" id="155126"/>
    <lineage>
        <taxon>Eukaryota</taxon>
        <taxon>Fungi</taxon>
        <taxon>Dikarya</taxon>
        <taxon>Basidiomycota</taxon>
        <taxon>Ustilaginomycotina</taxon>
        <taxon>Exobasidiomycetes</taxon>
        <taxon>Tilletiales</taxon>
        <taxon>Tilletiaceae</taxon>
        <taxon>Tilletia</taxon>
    </lineage>
</organism>
<dbReference type="Gene3D" id="3.40.50.10810">
    <property type="entry name" value="Tandem AAA-ATPase domain"/>
    <property type="match status" value="1"/>
</dbReference>
<dbReference type="GO" id="GO:0005524">
    <property type="term" value="F:ATP binding"/>
    <property type="evidence" value="ECO:0007669"/>
    <property type="project" value="UniProtKB-KW"/>
</dbReference>
<keyword evidence="5" id="KW-0347">Helicase</keyword>
<dbReference type="Pfam" id="PF00271">
    <property type="entry name" value="Helicase_C"/>
    <property type="match status" value="1"/>
</dbReference>
<dbReference type="InterPro" id="IPR001650">
    <property type="entry name" value="Helicase_C-like"/>
</dbReference>
<evidence type="ECO:0000256" key="3">
    <source>
        <dbReference type="ARBA" id="ARBA00022741"/>
    </source>
</evidence>
<dbReference type="SMART" id="SM00490">
    <property type="entry name" value="HELICc"/>
    <property type="match status" value="1"/>
</dbReference>
<dbReference type="GO" id="GO:0044027">
    <property type="term" value="P:negative regulation of gene expression via chromosomal CpG island methylation"/>
    <property type="evidence" value="ECO:0007669"/>
    <property type="project" value="TreeGrafter"/>
</dbReference>
<evidence type="ECO:0000256" key="4">
    <source>
        <dbReference type="ARBA" id="ARBA00022801"/>
    </source>
</evidence>
<dbReference type="GO" id="GO:0005721">
    <property type="term" value="C:pericentric heterochromatin"/>
    <property type="evidence" value="ECO:0007669"/>
    <property type="project" value="TreeGrafter"/>
</dbReference>
<feature type="region of interest" description="Disordered" evidence="9">
    <location>
        <begin position="605"/>
        <end position="751"/>
    </location>
</feature>
<keyword evidence="6" id="KW-0067">ATP-binding</keyword>
<evidence type="ECO:0000256" key="2">
    <source>
        <dbReference type="ARBA" id="ARBA00007025"/>
    </source>
</evidence>
<dbReference type="GO" id="GO:0016787">
    <property type="term" value="F:hydrolase activity"/>
    <property type="evidence" value="ECO:0007669"/>
    <property type="project" value="UniProtKB-KW"/>
</dbReference>
<dbReference type="GO" id="GO:0004386">
    <property type="term" value="F:helicase activity"/>
    <property type="evidence" value="ECO:0007669"/>
    <property type="project" value="UniProtKB-KW"/>
</dbReference>
<dbReference type="FunFam" id="3.40.50.10810:FF:000015">
    <property type="entry name" value="lymphoid-specific helicase isoform X1"/>
    <property type="match status" value="1"/>
</dbReference>
<dbReference type="InterPro" id="IPR049730">
    <property type="entry name" value="SNF2/RAD54-like_C"/>
</dbReference>
<dbReference type="Pfam" id="PF00176">
    <property type="entry name" value="SNF2-rel_dom"/>
    <property type="match status" value="1"/>
</dbReference>
<feature type="compositionally biased region" description="Basic and acidic residues" evidence="9">
    <location>
        <begin position="731"/>
        <end position="740"/>
    </location>
</feature>
<evidence type="ECO:0000256" key="9">
    <source>
        <dbReference type="SAM" id="MobiDB-lite"/>
    </source>
</evidence>
<comment type="subcellular location">
    <subcellularLocation>
        <location evidence="1">Nucleus</location>
    </subcellularLocation>
</comment>
<gene>
    <name evidence="12" type="primary">IRC5</name>
    <name evidence="12" type="ORF">OC842_006078</name>
</gene>
<dbReference type="InterPro" id="IPR014001">
    <property type="entry name" value="Helicase_ATP-bd"/>
</dbReference>
<keyword evidence="7" id="KW-0175">Coiled coil</keyword>
<feature type="region of interest" description="Disordered" evidence="9">
    <location>
        <begin position="100"/>
        <end position="181"/>
    </location>
</feature>
<feature type="compositionally biased region" description="Basic and acidic residues" evidence="9">
    <location>
        <begin position="659"/>
        <end position="668"/>
    </location>
</feature>
<keyword evidence="13" id="KW-1185">Reference proteome</keyword>
<reference evidence="12" key="1">
    <citation type="journal article" date="2023" name="PhytoFront">
        <title>Draft Genome Resources of Seven Strains of Tilletia horrida, Causal Agent of Kernel Smut of Rice.</title>
        <authorList>
            <person name="Khanal S."/>
            <person name="Antony Babu S."/>
            <person name="Zhou X.G."/>
        </authorList>
    </citation>
    <scope>NUCLEOTIDE SEQUENCE</scope>
    <source>
        <strain evidence="12">TX3</strain>
    </source>
</reference>
<evidence type="ECO:0000313" key="13">
    <source>
        <dbReference type="Proteomes" id="UP001176521"/>
    </source>
</evidence>
<keyword evidence="3" id="KW-0547">Nucleotide-binding</keyword>
<feature type="compositionally biased region" description="Basic and acidic residues" evidence="9">
    <location>
        <begin position="24"/>
        <end position="37"/>
    </location>
</feature>
<evidence type="ECO:0000256" key="8">
    <source>
        <dbReference type="ARBA" id="ARBA00023242"/>
    </source>
</evidence>
<dbReference type="GO" id="GO:0031508">
    <property type="term" value="P:pericentric heterochromatin formation"/>
    <property type="evidence" value="ECO:0007669"/>
    <property type="project" value="TreeGrafter"/>
</dbReference>
<feature type="compositionally biased region" description="Low complexity" evidence="9">
    <location>
        <begin position="156"/>
        <end position="168"/>
    </location>
</feature>
<sequence>MSKHEDEIIAAAKEADSLVASHPGQEEKQPQKTERAGGGDGSGNSDGDSAATDDKGKTAAKDEEGEEQQEKQQEEQQDPAESRRDEQRIAKLKFLLEKSSIYSRIMGERMEAERTRRAENAAKKATATPTASSTASSTSAAAVNGGRRGTRANPDAAAEGKQLGAAAEGRTRKKRKTDGKADGQYEISSYLDEDDLQAAKAASTSSGTTKDEAAGKKRARSDTTTAAGGEEGESRGERAQPKLLTGAKMRDYQIDGLEWLVSLYENGLNGILADEMGLGKTIQTISFFAHLRENGVWGPFLVCAPLSTITNWVLEFERFTPDIPVILYYGSAPERTELREKHKLNYLPTSQKAKDNFPIVVSSYEVIMRDRKHLASLDWKYIVVDEGHRLKNMDCKLIRELKTYRSANRLILTGTPLHNNLAELWSLLNFILPDIFDDLATFEKWFDFSDLHEEEGDGAGGNKLLSKEQSGSIITQLHAILKPFLLRRLKADVESDLPPKKEYLLYAPLTEEQKDLYEAILGKDVRRWLMERKTGLKWEEIADILEGDWEDKRATGYSYEQSARSLRQIHEDEEEDAAAAALGHAKITPIDDDDDDENVKDEIMAASGTDAPKAGAESSTRSSTTAVESPVSEASTRLGTPKAAKEEVKAVSTPRRSGRTAEKKKTAEAEDSPQPVPKRGRGRPRKSQSETSMTPTTTPKGRRKANQRDAPQPIVIDDDEQDEDFVMLDGKGPDDDDRPRRYPRRRARNEVNYSQLDVEFNERMWRQIDAAEGGEEARTLADREQSRLDKGVAAWYGPSDSGLVGAGGASSRSEKSGPSSALVRKVGKRKAGELVTELQGKKWLIREAQKEINNLHLENVVMQLRKICCHPFLFDWPVDREAGMKVVNEDLIHASGKMLMLNRLLDALFARGHKVLIFSQFTTMLDIIEDWATEYKKLRICRIDGSTSQELRRSQMKSFNEETGPDACNLFLLSTRAGGLGINLVSADTVIFYDSDWNPQMDLQAQDRVHRIGQKRPVLIFRLVSANTVEQKILKRAGNKRKLEALVIQQGKFKLPAGVTKNALTGRGGTGGPKEESLAEMAAALLRLDGERVQLARKGDEIISDANLERLLDRSPAAYQRQRGWVSSVDGGEHEGGSTAKGAGGKKEAGVESAAFEVTSTEVEGDVNDVVARLMAGEEQAA</sequence>
<feature type="region of interest" description="Disordered" evidence="9">
    <location>
        <begin position="1123"/>
        <end position="1160"/>
    </location>
</feature>
<feature type="region of interest" description="Disordered" evidence="9">
    <location>
        <begin position="1"/>
        <end position="88"/>
    </location>
</feature>
<dbReference type="InterPro" id="IPR038718">
    <property type="entry name" value="SNF2-like_sf"/>
</dbReference>
<dbReference type="PANTHER" id="PTHR47161">
    <property type="entry name" value="LYMPHOID-SPECIFIC HELICASE"/>
    <property type="match status" value="1"/>
</dbReference>
<feature type="compositionally biased region" description="Polar residues" evidence="9">
    <location>
        <begin position="690"/>
        <end position="699"/>
    </location>
</feature>
<dbReference type="SMART" id="SM00487">
    <property type="entry name" value="DEXDc"/>
    <property type="match status" value="1"/>
</dbReference>
<comment type="similarity">
    <text evidence="2">Belongs to the SNF2/RAD54 helicase family.</text>
</comment>
<feature type="domain" description="Helicase ATP-binding" evidence="10">
    <location>
        <begin position="261"/>
        <end position="434"/>
    </location>
</feature>
<keyword evidence="8" id="KW-0539">Nucleus</keyword>
<evidence type="ECO:0000256" key="5">
    <source>
        <dbReference type="ARBA" id="ARBA00022806"/>
    </source>
</evidence>
<dbReference type="PROSITE" id="PS51194">
    <property type="entry name" value="HELICASE_CTER"/>
    <property type="match status" value="1"/>
</dbReference>
<dbReference type="Gene3D" id="3.40.50.300">
    <property type="entry name" value="P-loop containing nucleotide triphosphate hydrolases"/>
    <property type="match status" value="1"/>
</dbReference>
<evidence type="ECO:0000256" key="6">
    <source>
        <dbReference type="ARBA" id="ARBA00022840"/>
    </source>
</evidence>
<feature type="domain" description="Helicase C-terminal" evidence="11">
    <location>
        <begin position="900"/>
        <end position="1054"/>
    </location>
</feature>
<evidence type="ECO:0000313" key="12">
    <source>
        <dbReference type="EMBL" id="KAK0523643.1"/>
    </source>
</evidence>
<dbReference type="GO" id="GO:0005634">
    <property type="term" value="C:nucleus"/>
    <property type="evidence" value="ECO:0007669"/>
    <property type="project" value="UniProtKB-SubCell"/>
</dbReference>
<feature type="compositionally biased region" description="Low complexity" evidence="9">
    <location>
        <begin position="198"/>
        <end position="208"/>
    </location>
</feature>
<dbReference type="GO" id="GO:0006346">
    <property type="term" value="P:DNA methylation-dependent constitutive heterochromatin formation"/>
    <property type="evidence" value="ECO:0007669"/>
    <property type="project" value="TreeGrafter"/>
</dbReference>
<dbReference type="EMBL" id="JAPDMQ010000498">
    <property type="protein sequence ID" value="KAK0523643.1"/>
    <property type="molecule type" value="Genomic_DNA"/>
</dbReference>
<evidence type="ECO:0000259" key="10">
    <source>
        <dbReference type="PROSITE" id="PS51192"/>
    </source>
</evidence>
<dbReference type="AlphaFoldDB" id="A0AAN6G8W2"/>
<dbReference type="PROSITE" id="PS51192">
    <property type="entry name" value="HELICASE_ATP_BIND_1"/>
    <property type="match status" value="1"/>
</dbReference>
<name>A0AAN6G8W2_9BASI</name>
<dbReference type="InterPro" id="IPR027417">
    <property type="entry name" value="P-loop_NTPase"/>
</dbReference>
<feature type="region of interest" description="Disordered" evidence="9">
    <location>
        <begin position="196"/>
        <end position="242"/>
    </location>
</feature>
<dbReference type="SUPFAM" id="SSF52540">
    <property type="entry name" value="P-loop containing nucleoside triphosphate hydrolases"/>
    <property type="match status" value="2"/>
</dbReference>
<dbReference type="CDD" id="cd18793">
    <property type="entry name" value="SF2_C_SNF"/>
    <property type="match status" value="1"/>
</dbReference>
<feature type="compositionally biased region" description="Low complexity" evidence="9">
    <location>
        <begin position="123"/>
        <end position="142"/>
    </location>
</feature>
<feature type="compositionally biased region" description="Polar residues" evidence="9">
    <location>
        <begin position="617"/>
        <end position="638"/>
    </location>
</feature>
<dbReference type="FunFam" id="3.40.50.300:FF:001315">
    <property type="entry name" value="SNF2 family helicase/ATPase PasG"/>
    <property type="match status" value="1"/>
</dbReference>
<keyword evidence="4" id="KW-0378">Hydrolase</keyword>
<dbReference type="GO" id="GO:0003682">
    <property type="term" value="F:chromatin binding"/>
    <property type="evidence" value="ECO:0007669"/>
    <property type="project" value="TreeGrafter"/>
</dbReference>
<dbReference type="PANTHER" id="PTHR47161:SF1">
    <property type="entry name" value="LYMPHOID-SPECIFIC HELICASE"/>
    <property type="match status" value="1"/>
</dbReference>
<feature type="compositionally biased region" description="Basic and acidic residues" evidence="9">
    <location>
        <begin position="52"/>
        <end position="88"/>
    </location>
</feature>
<evidence type="ECO:0000256" key="7">
    <source>
        <dbReference type="ARBA" id="ARBA00023054"/>
    </source>
</evidence>
<dbReference type="InterPro" id="IPR000330">
    <property type="entry name" value="SNF2_N"/>
</dbReference>
<feature type="compositionally biased region" description="Basic and acidic residues" evidence="9">
    <location>
        <begin position="106"/>
        <end position="122"/>
    </location>
</feature>
<evidence type="ECO:0000259" key="11">
    <source>
        <dbReference type="PROSITE" id="PS51194"/>
    </source>
</evidence>
<feature type="compositionally biased region" description="Acidic residues" evidence="9">
    <location>
        <begin position="716"/>
        <end position="726"/>
    </location>
</feature>
<protein>
    <submittedName>
        <fullName evidence="12">ATPase</fullName>
    </submittedName>
</protein>
<accession>A0AAN6G8W2</accession>
<dbReference type="Proteomes" id="UP001176521">
    <property type="component" value="Unassembled WGS sequence"/>
</dbReference>
<comment type="caution">
    <text evidence="12">The sequence shown here is derived from an EMBL/GenBank/DDBJ whole genome shotgun (WGS) entry which is preliminary data.</text>
</comment>